<dbReference type="GO" id="GO:0003677">
    <property type="term" value="F:DNA binding"/>
    <property type="evidence" value="ECO:0007669"/>
    <property type="project" value="UniProtKB-KW"/>
</dbReference>
<dbReference type="GO" id="GO:0046983">
    <property type="term" value="F:protein dimerization activity"/>
    <property type="evidence" value="ECO:0007669"/>
    <property type="project" value="InterPro"/>
</dbReference>
<comment type="subunit">
    <text evidence="2">Homodimer.</text>
</comment>
<dbReference type="GO" id="GO:0005634">
    <property type="term" value="C:nucleus"/>
    <property type="evidence" value="ECO:0007669"/>
    <property type="project" value="UniProtKB-SubCell"/>
</dbReference>
<dbReference type="InterPro" id="IPR036236">
    <property type="entry name" value="Znf_C2H2_sf"/>
</dbReference>
<dbReference type="GO" id="GO:0008270">
    <property type="term" value="F:zinc ion binding"/>
    <property type="evidence" value="ECO:0007669"/>
    <property type="project" value="UniProtKB-KW"/>
</dbReference>
<protein>
    <submittedName>
        <fullName evidence="12">Putative AC transposase</fullName>
    </submittedName>
</protein>
<keyword evidence="9" id="KW-0539">Nucleus</keyword>
<evidence type="ECO:0000256" key="3">
    <source>
        <dbReference type="ARBA" id="ARBA00022723"/>
    </source>
</evidence>
<dbReference type="Pfam" id="PF05699">
    <property type="entry name" value="Dimer_Tnp_hAT"/>
    <property type="match status" value="1"/>
</dbReference>
<dbReference type="SUPFAM" id="SSF57667">
    <property type="entry name" value="beta-beta-alpha zinc fingers"/>
    <property type="match status" value="1"/>
</dbReference>
<dbReference type="PROSITE" id="PS50808">
    <property type="entry name" value="ZF_BED"/>
    <property type="match status" value="1"/>
</dbReference>
<evidence type="ECO:0000256" key="5">
    <source>
        <dbReference type="ARBA" id="ARBA00022833"/>
    </source>
</evidence>
<dbReference type="InterPro" id="IPR003656">
    <property type="entry name" value="Znf_BED"/>
</dbReference>
<comment type="subcellular location">
    <subcellularLocation>
        <location evidence="1">Nucleus</location>
    </subcellularLocation>
</comment>
<evidence type="ECO:0000256" key="2">
    <source>
        <dbReference type="ARBA" id="ARBA00011738"/>
    </source>
</evidence>
<name>W9R3R1_9ROSA</name>
<dbReference type="PANTHER" id="PTHR46481">
    <property type="entry name" value="ZINC FINGER BED DOMAIN-CONTAINING PROTEIN 4"/>
    <property type="match status" value="1"/>
</dbReference>
<dbReference type="KEGG" id="mnt:21408431"/>
<evidence type="ECO:0000256" key="10">
    <source>
        <dbReference type="PROSITE-ProRule" id="PRU00027"/>
    </source>
</evidence>
<keyword evidence="7" id="KW-0238">DNA-binding</keyword>
<evidence type="ECO:0000256" key="8">
    <source>
        <dbReference type="ARBA" id="ARBA00023163"/>
    </source>
</evidence>
<accession>W9R3R1</accession>
<evidence type="ECO:0000259" key="11">
    <source>
        <dbReference type="PROSITE" id="PS50808"/>
    </source>
</evidence>
<keyword evidence="5" id="KW-0862">Zinc</keyword>
<feature type="domain" description="BED-type" evidence="11">
    <location>
        <begin position="26"/>
        <end position="86"/>
    </location>
</feature>
<organism evidence="12 13">
    <name type="scientific">Morus notabilis</name>
    <dbReference type="NCBI Taxonomy" id="981085"/>
    <lineage>
        <taxon>Eukaryota</taxon>
        <taxon>Viridiplantae</taxon>
        <taxon>Streptophyta</taxon>
        <taxon>Embryophyta</taxon>
        <taxon>Tracheophyta</taxon>
        <taxon>Spermatophyta</taxon>
        <taxon>Magnoliopsida</taxon>
        <taxon>eudicotyledons</taxon>
        <taxon>Gunneridae</taxon>
        <taxon>Pentapetalae</taxon>
        <taxon>rosids</taxon>
        <taxon>fabids</taxon>
        <taxon>Rosales</taxon>
        <taxon>Moraceae</taxon>
        <taxon>Moreae</taxon>
        <taxon>Morus</taxon>
    </lineage>
</organism>
<dbReference type="Proteomes" id="UP000030645">
    <property type="component" value="Unassembled WGS sequence"/>
</dbReference>
<dbReference type="InterPro" id="IPR012337">
    <property type="entry name" value="RNaseH-like_sf"/>
</dbReference>
<keyword evidence="8" id="KW-0804">Transcription</keyword>
<keyword evidence="13" id="KW-1185">Reference proteome</keyword>
<dbReference type="EMBL" id="KE344562">
    <property type="protein sequence ID" value="EXB67267.1"/>
    <property type="molecule type" value="Genomic_DNA"/>
</dbReference>
<dbReference type="Pfam" id="PF14372">
    <property type="entry name" value="hAT-like_RNase-H"/>
    <property type="match status" value="1"/>
</dbReference>
<keyword evidence="6" id="KW-0805">Transcription regulation</keyword>
<dbReference type="InterPro" id="IPR025525">
    <property type="entry name" value="hAT-like_transposase_RNase-H"/>
</dbReference>
<keyword evidence="3" id="KW-0479">Metal-binding</keyword>
<reference evidence="13" key="1">
    <citation type="submission" date="2013-01" db="EMBL/GenBank/DDBJ databases">
        <title>Draft Genome Sequence of a Mulberry Tree, Morus notabilis C.K. Schneid.</title>
        <authorList>
            <person name="He N."/>
            <person name="Zhao S."/>
        </authorList>
    </citation>
    <scope>NUCLEOTIDE SEQUENCE</scope>
</reference>
<dbReference type="GO" id="GO:0009791">
    <property type="term" value="P:post-embryonic development"/>
    <property type="evidence" value="ECO:0007669"/>
    <property type="project" value="UniProtKB-ARBA"/>
</dbReference>
<gene>
    <name evidence="12" type="ORF">L484_025747</name>
</gene>
<evidence type="ECO:0000256" key="1">
    <source>
        <dbReference type="ARBA" id="ARBA00004123"/>
    </source>
</evidence>
<dbReference type="SUPFAM" id="SSF53098">
    <property type="entry name" value="Ribonuclease H-like"/>
    <property type="match status" value="1"/>
</dbReference>
<dbReference type="SMART" id="SM00614">
    <property type="entry name" value="ZnF_BED"/>
    <property type="match status" value="1"/>
</dbReference>
<dbReference type="STRING" id="981085.W9R3R1"/>
<evidence type="ECO:0000256" key="6">
    <source>
        <dbReference type="ARBA" id="ARBA00023015"/>
    </source>
</evidence>
<evidence type="ECO:0000313" key="12">
    <source>
        <dbReference type="EMBL" id="EXB67267.1"/>
    </source>
</evidence>
<dbReference type="SUPFAM" id="SSF140996">
    <property type="entry name" value="Hermes dimerisation domain"/>
    <property type="match status" value="1"/>
</dbReference>
<evidence type="ECO:0000256" key="4">
    <source>
        <dbReference type="ARBA" id="ARBA00022771"/>
    </source>
</evidence>
<dbReference type="InterPro" id="IPR008906">
    <property type="entry name" value="HATC_C_dom"/>
</dbReference>
<dbReference type="PANTHER" id="PTHR46481:SF10">
    <property type="entry name" value="ZINC FINGER BED DOMAIN-CONTAINING PROTEIN 39"/>
    <property type="match status" value="1"/>
</dbReference>
<evidence type="ECO:0000313" key="13">
    <source>
        <dbReference type="Proteomes" id="UP000030645"/>
    </source>
</evidence>
<dbReference type="eggNOG" id="KOG1121">
    <property type="taxonomic scope" value="Eukaryota"/>
</dbReference>
<keyword evidence="4 10" id="KW-0863">Zinc-finger</keyword>
<dbReference type="AlphaFoldDB" id="W9R3R1"/>
<proteinExistence type="predicted"/>
<dbReference type="OrthoDB" id="2610923at2759"/>
<evidence type="ECO:0000256" key="7">
    <source>
        <dbReference type="ARBA" id="ARBA00023125"/>
    </source>
</evidence>
<dbReference type="InterPro" id="IPR052035">
    <property type="entry name" value="ZnF_BED_domain_contain"/>
</dbReference>
<evidence type="ECO:0000256" key="9">
    <source>
        <dbReference type="ARBA" id="ARBA00023242"/>
    </source>
</evidence>
<sequence length="682" mass="77962">MDTLTIVPIENSEVTIAEIQPNKRRRKKSVVWQYFTVEKVSPDCVKACCKQCKKTFSYITGSKVAGTSHLKRHIDLGICPESRQNNQQIAFTPGLQTAATNRPRKRVRASSVVPSSHFDQNRCSHEIAKMIILHEYPLHIVEQPGFVDFVRKIQPQFSMPSFNTVQGDCVAMYLKEKQSLLDLVNGIPGRVSLALDVWISDQTLGYVFLTGHFIDADWNLHRRILNVAMVPSPDSADSFNQAIVACLSDWNLEGRLYSLTLDQSFLNETAFDNLRSFLSVKNQILLNGQLLVRNCFARVLSQLAQDALGLMRETISKIRDNVKYVKTSESQEEKFLELKQQLQVPSMKELLVDDQTKWDTTYHMLVAACELREVFACFDTSDPDYNITPLTDEWKQVEILCTYLKYLFDAANVLTAATYPTANAFFPEVSKIQMDLMEAAMSEDPFISYLIRPLHERFDKYWSNCCLVLAIAVVMDPRFKMKLVEFTFSKIYGENAETWVRIVDDGIHELFIDYMTQMLALPEPSMDNGNEHMIDSETHQEDVHDYEGPFISTGDGLSDFEIYLSEITSSQQMKSELDQYLEEPLLPRVQEFDIMSWWNQNRSKYPTLSRMASDILSIPVSTVAPDSVFDTNLKVVDKYRSSLHPVTLEALICAKDWLQHGSSTQTPSPSFEVTNAIVRMEF</sequence>